<gene>
    <name evidence="2" type="ORF">MKI79_05305</name>
</gene>
<dbReference type="RefSeq" id="WP_241571006.1">
    <property type="nucleotide sequence ID" value="NZ_JAKUML010000006.1"/>
</dbReference>
<reference evidence="2" key="1">
    <citation type="submission" date="2022-02" db="EMBL/GenBank/DDBJ databases">
        <title>Acinetobacter A3.8 sp. nov., isolated from Sediment (Zhairuo Island).</title>
        <authorList>
            <person name="Zheng K."/>
        </authorList>
    </citation>
    <scope>NUCLEOTIDE SEQUENCE</scope>
    <source>
        <strain evidence="2">A3.8</strain>
    </source>
</reference>
<dbReference type="Proteomes" id="UP001139701">
    <property type="component" value="Unassembled WGS sequence"/>
</dbReference>
<proteinExistence type="predicted"/>
<feature type="region of interest" description="Disordered" evidence="1">
    <location>
        <begin position="29"/>
        <end position="64"/>
    </location>
</feature>
<keyword evidence="3" id="KW-1185">Reference proteome</keyword>
<evidence type="ECO:0000313" key="2">
    <source>
        <dbReference type="EMBL" id="MCJ8146319.1"/>
    </source>
</evidence>
<accession>A0A9X2B8P7</accession>
<evidence type="ECO:0000313" key="3">
    <source>
        <dbReference type="Proteomes" id="UP001139701"/>
    </source>
</evidence>
<sequence>MSTAIIVICVVMLIGLVLVRMRQGKAEAEQKQKKLSKPTPNVKGNKKVAQTKEKKAEKTTENKPKEINKPKVDISNLLSQIDVMIADRQFAKAEGVINQTLNQDATQHALYSKLMNIYVLQNDDFAMNQLLTAVQNLGLNEVYQELFNRKEAYLEDKAALAARDPRKADVIEYTPSTNVAETPDFDALNTHHNANATSSTNEPLTFNNPTSASSFDELNSNIEPTSPLIEPPPVEFNLEQDLEFKLDKDISDQHNSSTNELTFNDESLTDDSFDTHNELRAEESIFTETVIEESPQFENQTIESGYIDADDPISQAFPTLAQVDPVELDIELAEQYVRLGEIAAAKQLLNVDQTQLNADQAEKVQQLLQKIA</sequence>
<protein>
    <recommendedName>
        <fullName evidence="4">FimV domain-containing protein</fullName>
    </recommendedName>
</protein>
<organism evidence="2 3">
    <name type="scientific">Acinetobacter sedimenti</name>
    <dbReference type="NCBI Taxonomy" id="2919922"/>
    <lineage>
        <taxon>Bacteria</taxon>
        <taxon>Pseudomonadati</taxon>
        <taxon>Pseudomonadota</taxon>
        <taxon>Gammaproteobacteria</taxon>
        <taxon>Moraxellales</taxon>
        <taxon>Moraxellaceae</taxon>
        <taxon>Acinetobacter</taxon>
    </lineage>
</organism>
<dbReference type="AlphaFoldDB" id="A0A9X2B8P7"/>
<dbReference type="EMBL" id="JAKUML010000006">
    <property type="protein sequence ID" value="MCJ8146319.1"/>
    <property type="molecule type" value="Genomic_DNA"/>
</dbReference>
<name>A0A9X2B8P7_9GAMM</name>
<dbReference type="Gene3D" id="1.20.58.2200">
    <property type="match status" value="1"/>
</dbReference>
<evidence type="ECO:0000256" key="1">
    <source>
        <dbReference type="SAM" id="MobiDB-lite"/>
    </source>
</evidence>
<evidence type="ECO:0008006" key="4">
    <source>
        <dbReference type="Google" id="ProtNLM"/>
    </source>
</evidence>
<feature type="compositionally biased region" description="Basic and acidic residues" evidence="1">
    <location>
        <begin position="50"/>
        <end position="64"/>
    </location>
</feature>
<comment type="caution">
    <text evidence="2">The sequence shown here is derived from an EMBL/GenBank/DDBJ whole genome shotgun (WGS) entry which is preliminary data.</text>
</comment>
<dbReference type="InterPro" id="IPR038440">
    <property type="entry name" value="FimV_C_sf"/>
</dbReference>